<evidence type="ECO:0000313" key="3">
    <source>
        <dbReference type="Proteomes" id="UP000187012"/>
    </source>
</evidence>
<gene>
    <name evidence="2" type="ORF">BN2475_750005</name>
</gene>
<proteinExistence type="predicted"/>
<evidence type="ECO:0000256" key="1">
    <source>
        <dbReference type="SAM" id="MobiDB-lite"/>
    </source>
</evidence>
<reference evidence="2 3" key="1">
    <citation type="submission" date="2016-12" db="EMBL/GenBank/DDBJ databases">
        <authorList>
            <person name="Song W.-J."/>
            <person name="Kurnit D.M."/>
        </authorList>
    </citation>
    <scope>NUCLEOTIDE SEQUENCE [LARGE SCALE GENOMIC DNA]</scope>
    <source>
        <strain evidence="2 3">STM7296</strain>
    </source>
</reference>
<protein>
    <submittedName>
        <fullName evidence="2">Uncharacterized protein</fullName>
    </submittedName>
</protein>
<dbReference type="STRING" id="1247936.BN2475_750005"/>
<name>A0A1N7SJA6_9BURK</name>
<dbReference type="Proteomes" id="UP000187012">
    <property type="component" value="Unassembled WGS sequence"/>
</dbReference>
<dbReference type="EMBL" id="CYGX02000075">
    <property type="protein sequence ID" value="SIT47485.1"/>
    <property type="molecule type" value="Genomic_DNA"/>
</dbReference>
<sequence length="109" mass="11601">MKIRKPCGASNGMNAPTYRVGHAKGGGPSRADGIKVPKRKIIEIFTGKPEGPNEVYDGRGGYREERKSLPSGGRKGIGGGPLFKYSRESHAMRTMGPLAHRDGSGHNVG</sequence>
<feature type="region of interest" description="Disordered" evidence="1">
    <location>
        <begin position="1"/>
        <end position="84"/>
    </location>
</feature>
<keyword evidence="3" id="KW-1185">Reference proteome</keyword>
<evidence type="ECO:0000313" key="2">
    <source>
        <dbReference type="EMBL" id="SIT47485.1"/>
    </source>
</evidence>
<organism evidence="2 3">
    <name type="scientific">Paraburkholderia ribeironis</name>
    <dbReference type="NCBI Taxonomy" id="1247936"/>
    <lineage>
        <taxon>Bacteria</taxon>
        <taxon>Pseudomonadati</taxon>
        <taxon>Pseudomonadota</taxon>
        <taxon>Betaproteobacteria</taxon>
        <taxon>Burkholderiales</taxon>
        <taxon>Burkholderiaceae</taxon>
        <taxon>Paraburkholderia</taxon>
    </lineage>
</organism>
<feature type="compositionally biased region" description="Basic and acidic residues" evidence="1">
    <location>
        <begin position="56"/>
        <end position="68"/>
    </location>
</feature>
<accession>A0A1N7SJA6</accession>
<dbReference type="AlphaFoldDB" id="A0A1N7SJA6"/>